<dbReference type="InterPro" id="IPR004655">
    <property type="entry name" value="FabH"/>
</dbReference>
<accession>A0A286REH4</accession>
<protein>
    <recommendedName>
        <fullName evidence="8">Beta-ketoacyl-[acyl-carrier-protein] synthase III</fullName>
        <shortName evidence="8">Beta-ketoacyl-ACP synthase III</shortName>
        <shortName evidence="8">KAS III</shortName>
        <ecNumber evidence="8">2.3.1.180</ecNumber>
    </recommendedName>
    <alternativeName>
        <fullName evidence="8">3-oxoacyl-[acyl-carrier-protein] synthase 3</fullName>
    </alternativeName>
    <alternativeName>
        <fullName evidence="8">3-oxoacyl-[acyl-carrier-protein] synthase III</fullName>
    </alternativeName>
</protein>
<evidence type="ECO:0000259" key="10">
    <source>
        <dbReference type="Pfam" id="PF08545"/>
    </source>
</evidence>
<comment type="function">
    <text evidence="8">Catalyzes the condensation reaction of fatty acid synthesis by the addition to an acyl acceptor of two carbons from malonyl-ACP. Catalyzes the first condensation reaction which initiates fatty acid synthesis and may therefore play a role in governing the total rate of fatty acid production. Possesses both acetoacetyl-ACP synthase and acetyl transacylase activities. Its substrate specificity determines the biosynthesis of branched-chain and/or straight-chain of fatty acids.</text>
</comment>
<comment type="catalytic activity">
    <reaction evidence="8">
        <text>malonyl-[ACP] + acetyl-CoA + H(+) = 3-oxobutanoyl-[ACP] + CO2 + CoA</text>
        <dbReference type="Rhea" id="RHEA:12080"/>
        <dbReference type="Rhea" id="RHEA-COMP:9623"/>
        <dbReference type="Rhea" id="RHEA-COMP:9625"/>
        <dbReference type="ChEBI" id="CHEBI:15378"/>
        <dbReference type="ChEBI" id="CHEBI:16526"/>
        <dbReference type="ChEBI" id="CHEBI:57287"/>
        <dbReference type="ChEBI" id="CHEBI:57288"/>
        <dbReference type="ChEBI" id="CHEBI:78449"/>
        <dbReference type="ChEBI" id="CHEBI:78450"/>
        <dbReference type="EC" id="2.3.1.180"/>
    </reaction>
</comment>
<comment type="subcellular location">
    <subcellularLocation>
        <location evidence="8">Cytoplasm</location>
    </subcellularLocation>
</comment>
<dbReference type="InterPro" id="IPR016039">
    <property type="entry name" value="Thiolase-like"/>
</dbReference>
<dbReference type="PANTHER" id="PTHR43091">
    <property type="entry name" value="3-OXOACYL-[ACYL-CARRIER-PROTEIN] SYNTHASE"/>
    <property type="match status" value="1"/>
</dbReference>
<keyword evidence="7 8" id="KW-0511">Multifunctional enzyme</keyword>
<dbReference type="NCBIfam" id="TIGR00747">
    <property type="entry name" value="fabH"/>
    <property type="match status" value="1"/>
</dbReference>
<dbReference type="UniPathway" id="UPA00094"/>
<dbReference type="OrthoDB" id="9815506at2"/>
<evidence type="ECO:0000256" key="3">
    <source>
        <dbReference type="ARBA" id="ARBA00022679"/>
    </source>
</evidence>
<comment type="subunit">
    <text evidence="8">Homodimer.</text>
</comment>
<dbReference type="InterPro" id="IPR013747">
    <property type="entry name" value="ACP_syn_III_C"/>
</dbReference>
<keyword evidence="3 8" id="KW-0808">Transferase</keyword>
<dbReference type="EC" id="2.3.1.180" evidence="8"/>
<keyword evidence="8 11" id="KW-0012">Acyltransferase</keyword>
<keyword evidence="6 8" id="KW-0275">Fatty acid biosynthesis</keyword>
<sequence>MNQKTSAREIPYLAQRSRKGTITGVQILGVGSYVPDIRVRNEDLASLGYDAEWIVQRTGILERRHAPPEMATSDLAVEAARRCLADAGVDPGEVDLVLLGTYTPDMTMPAAASLVQEKLKLCAPAMDIQAACTSFMFALLTGMQFVASGCAKRPLVIGADCNSRVCNPADVKTYPIFGDGAGAVLLGPGDRSQGFIAFSYGSDGAGFDLLYRPMGGSRCPTNQQGTLNGEQYVVMEGRPVFKWAIRMLNQTVHDVLEMADLTLADISLVIFHQANMRIIQAAAETIGIPSEKLYNNLDRYGNTSSASIPICLDEAVREGRIRKGDLILLSGFGGGLSWATGILRW</sequence>
<dbReference type="SUPFAM" id="SSF53901">
    <property type="entry name" value="Thiolase-like"/>
    <property type="match status" value="1"/>
</dbReference>
<dbReference type="Gene3D" id="3.40.47.10">
    <property type="match status" value="1"/>
</dbReference>
<gene>
    <name evidence="8" type="primary">fabH</name>
    <name evidence="11" type="ORF">THTE_1741</name>
</gene>
<dbReference type="NCBIfam" id="NF006829">
    <property type="entry name" value="PRK09352.1"/>
    <property type="match status" value="1"/>
</dbReference>
<keyword evidence="5 8" id="KW-0443">Lipid metabolism</keyword>
<evidence type="ECO:0000256" key="1">
    <source>
        <dbReference type="ARBA" id="ARBA00008642"/>
    </source>
</evidence>
<name>A0A286REH4_9BACT</name>
<dbReference type="GO" id="GO:0004315">
    <property type="term" value="F:3-oxoacyl-[acyl-carrier-protein] synthase activity"/>
    <property type="evidence" value="ECO:0007669"/>
    <property type="project" value="InterPro"/>
</dbReference>
<evidence type="ECO:0000256" key="5">
    <source>
        <dbReference type="ARBA" id="ARBA00023098"/>
    </source>
</evidence>
<evidence type="ECO:0000313" key="11">
    <source>
        <dbReference type="EMBL" id="ASV74343.1"/>
    </source>
</evidence>
<dbReference type="GO" id="GO:0005737">
    <property type="term" value="C:cytoplasm"/>
    <property type="evidence" value="ECO:0007669"/>
    <property type="project" value="UniProtKB-SubCell"/>
</dbReference>
<dbReference type="GO" id="GO:0006633">
    <property type="term" value="P:fatty acid biosynthetic process"/>
    <property type="evidence" value="ECO:0007669"/>
    <property type="project" value="UniProtKB-UniRule"/>
</dbReference>
<keyword evidence="2 8" id="KW-0444">Lipid biosynthesis</keyword>
<dbReference type="RefSeq" id="WP_095414694.1">
    <property type="nucleotide sequence ID" value="NZ_CP018477.1"/>
</dbReference>
<dbReference type="HAMAP" id="MF_01815">
    <property type="entry name" value="FabH"/>
    <property type="match status" value="1"/>
</dbReference>
<feature type="active site" evidence="8">
    <location>
        <position position="132"/>
    </location>
</feature>
<evidence type="ECO:0000259" key="9">
    <source>
        <dbReference type="Pfam" id="PF08541"/>
    </source>
</evidence>
<evidence type="ECO:0000256" key="8">
    <source>
        <dbReference type="HAMAP-Rule" id="MF_01815"/>
    </source>
</evidence>
<dbReference type="CDD" id="cd00830">
    <property type="entry name" value="KAS_III"/>
    <property type="match status" value="1"/>
</dbReference>
<dbReference type="AlphaFoldDB" id="A0A286REH4"/>
<feature type="active site" evidence="8">
    <location>
        <position position="272"/>
    </location>
</feature>
<dbReference type="Pfam" id="PF08545">
    <property type="entry name" value="ACP_syn_III"/>
    <property type="match status" value="1"/>
</dbReference>
<keyword evidence="8" id="KW-0963">Cytoplasm</keyword>
<dbReference type="GO" id="GO:0033818">
    <property type="term" value="F:beta-ketoacyl-acyl-carrier-protein synthase III activity"/>
    <property type="evidence" value="ECO:0007669"/>
    <property type="project" value="UniProtKB-UniRule"/>
</dbReference>
<organism evidence="11 12">
    <name type="scientific">Thermogutta terrifontis</name>
    <dbReference type="NCBI Taxonomy" id="1331910"/>
    <lineage>
        <taxon>Bacteria</taxon>
        <taxon>Pseudomonadati</taxon>
        <taxon>Planctomycetota</taxon>
        <taxon>Planctomycetia</taxon>
        <taxon>Pirellulales</taxon>
        <taxon>Thermoguttaceae</taxon>
        <taxon>Thermogutta</taxon>
    </lineage>
</organism>
<keyword evidence="4 8" id="KW-0276">Fatty acid metabolism</keyword>
<evidence type="ECO:0000256" key="6">
    <source>
        <dbReference type="ARBA" id="ARBA00023160"/>
    </source>
</evidence>
<evidence type="ECO:0000256" key="2">
    <source>
        <dbReference type="ARBA" id="ARBA00022516"/>
    </source>
</evidence>
<dbReference type="Pfam" id="PF08541">
    <property type="entry name" value="ACP_syn_III_C"/>
    <property type="match status" value="1"/>
</dbReference>
<evidence type="ECO:0000313" key="12">
    <source>
        <dbReference type="Proteomes" id="UP000215086"/>
    </source>
</evidence>
<dbReference type="Proteomes" id="UP000215086">
    <property type="component" value="Chromosome"/>
</dbReference>
<reference evidence="11 12" key="1">
    <citation type="journal article" name="Front. Microbiol.">
        <title>Sugar Metabolism of the First Thermophilic Planctomycete Thermogutta terrifontis: Comparative Genomic and Transcriptomic Approaches.</title>
        <authorList>
            <person name="Elcheninov A.G."/>
            <person name="Menzel P."/>
            <person name="Gudbergsdottir S.R."/>
            <person name="Slesarev A.I."/>
            <person name="Kadnikov V.V."/>
            <person name="Krogh A."/>
            <person name="Bonch-Osmolovskaya E.A."/>
            <person name="Peng X."/>
            <person name="Kublanov I.V."/>
        </authorList>
    </citation>
    <scope>NUCLEOTIDE SEQUENCE [LARGE SCALE GENOMIC DNA]</scope>
    <source>
        <strain evidence="11 12">R1</strain>
    </source>
</reference>
<evidence type="ECO:0000256" key="7">
    <source>
        <dbReference type="ARBA" id="ARBA00023268"/>
    </source>
</evidence>
<evidence type="ECO:0000256" key="4">
    <source>
        <dbReference type="ARBA" id="ARBA00022832"/>
    </source>
</evidence>
<comment type="pathway">
    <text evidence="8">Lipid metabolism; fatty acid biosynthesis.</text>
</comment>
<feature type="active site" evidence="8">
    <location>
        <position position="302"/>
    </location>
</feature>
<dbReference type="InterPro" id="IPR013751">
    <property type="entry name" value="ACP_syn_III_N"/>
</dbReference>
<proteinExistence type="inferred from homology"/>
<feature type="domain" description="Beta-ketoacyl-[acyl-carrier-protein] synthase III C-terminal" evidence="9">
    <location>
        <begin position="256"/>
        <end position="345"/>
    </location>
</feature>
<keyword evidence="12" id="KW-1185">Reference proteome</keyword>
<comment type="similarity">
    <text evidence="1 8">Belongs to the thiolase-like superfamily. FabH family.</text>
</comment>
<dbReference type="KEGG" id="ttf:THTE_1741"/>
<dbReference type="EMBL" id="CP018477">
    <property type="protein sequence ID" value="ASV74343.1"/>
    <property type="molecule type" value="Genomic_DNA"/>
</dbReference>
<dbReference type="PANTHER" id="PTHR43091:SF1">
    <property type="entry name" value="BETA-KETOACYL-[ACYL-CARRIER-PROTEIN] SYNTHASE III, CHLOROPLASTIC"/>
    <property type="match status" value="1"/>
</dbReference>
<comment type="domain">
    <text evidence="8">The last Arg residue of the ACP-binding site is essential for the weak association between ACP/AcpP and FabH.</text>
</comment>
<feature type="region of interest" description="ACP-binding" evidence="8">
    <location>
        <begin position="273"/>
        <end position="277"/>
    </location>
</feature>
<feature type="domain" description="Beta-ketoacyl-[acyl-carrier-protein] synthase III N-terminal" evidence="10">
    <location>
        <begin position="126"/>
        <end position="204"/>
    </location>
</feature>